<dbReference type="SUPFAM" id="SSF88659">
    <property type="entry name" value="Sigma3 and sigma4 domains of RNA polymerase sigma factors"/>
    <property type="match status" value="1"/>
</dbReference>
<dbReference type="GO" id="GO:0006352">
    <property type="term" value="P:DNA-templated transcription initiation"/>
    <property type="evidence" value="ECO:0007669"/>
    <property type="project" value="InterPro"/>
</dbReference>
<dbReference type="EMBL" id="CP024201">
    <property type="protein sequence ID" value="ATQ44062.1"/>
    <property type="molecule type" value="Genomic_DNA"/>
</dbReference>
<dbReference type="InterPro" id="IPR007627">
    <property type="entry name" value="RNA_pol_sigma70_r2"/>
</dbReference>
<dbReference type="SUPFAM" id="SSF88946">
    <property type="entry name" value="Sigma2 domain of RNA polymerase sigma factors"/>
    <property type="match status" value="1"/>
</dbReference>
<comment type="similarity">
    <text evidence="1">Belongs to the sigma-70 factor family. ECF subfamily.</text>
</comment>
<protein>
    <submittedName>
        <fullName evidence="7">RNA polymerase subunit sigma-24</fullName>
    </submittedName>
</protein>
<proteinExistence type="inferred from homology"/>
<accession>A0A2D2B1E3</accession>
<evidence type="ECO:0000256" key="4">
    <source>
        <dbReference type="ARBA" id="ARBA00023163"/>
    </source>
</evidence>
<dbReference type="GO" id="GO:0003677">
    <property type="term" value="F:DNA binding"/>
    <property type="evidence" value="ECO:0007669"/>
    <property type="project" value="InterPro"/>
</dbReference>
<reference evidence="7 8" key="1">
    <citation type="submission" date="2017-10" db="EMBL/GenBank/DDBJ databases">
        <title>Genome sequence of Caulobacter mirabilis FWC38.</title>
        <authorList>
            <person name="Fiebig A."/>
            <person name="Crosson S."/>
        </authorList>
    </citation>
    <scope>NUCLEOTIDE SEQUENCE [LARGE SCALE GENOMIC DNA]</scope>
    <source>
        <strain evidence="7 8">FWC 38</strain>
    </source>
</reference>
<evidence type="ECO:0000313" key="8">
    <source>
        <dbReference type="Proteomes" id="UP000228945"/>
    </source>
</evidence>
<dbReference type="CDD" id="cd06171">
    <property type="entry name" value="Sigma70_r4"/>
    <property type="match status" value="1"/>
</dbReference>
<evidence type="ECO:0000259" key="6">
    <source>
        <dbReference type="Pfam" id="PF08281"/>
    </source>
</evidence>
<keyword evidence="2" id="KW-0805">Transcription regulation</keyword>
<feature type="domain" description="RNA polymerase sigma factor 70 region 4 type 2" evidence="6">
    <location>
        <begin position="112"/>
        <end position="163"/>
    </location>
</feature>
<dbReference type="InterPro" id="IPR013249">
    <property type="entry name" value="RNA_pol_sigma70_r4_t2"/>
</dbReference>
<dbReference type="AlphaFoldDB" id="A0A2D2B1E3"/>
<dbReference type="InterPro" id="IPR014284">
    <property type="entry name" value="RNA_pol_sigma-70_dom"/>
</dbReference>
<evidence type="ECO:0000259" key="5">
    <source>
        <dbReference type="Pfam" id="PF04542"/>
    </source>
</evidence>
<dbReference type="Gene3D" id="1.10.10.10">
    <property type="entry name" value="Winged helix-like DNA-binding domain superfamily/Winged helix DNA-binding domain"/>
    <property type="match status" value="1"/>
</dbReference>
<evidence type="ECO:0000313" key="7">
    <source>
        <dbReference type="EMBL" id="ATQ44062.1"/>
    </source>
</evidence>
<feature type="domain" description="RNA polymerase sigma-70 region 2" evidence="5">
    <location>
        <begin position="15"/>
        <end position="80"/>
    </location>
</feature>
<evidence type="ECO:0000256" key="2">
    <source>
        <dbReference type="ARBA" id="ARBA00023015"/>
    </source>
</evidence>
<keyword evidence="3" id="KW-0731">Sigma factor</keyword>
<evidence type="ECO:0000256" key="3">
    <source>
        <dbReference type="ARBA" id="ARBA00023082"/>
    </source>
</evidence>
<dbReference type="InterPro" id="IPR013325">
    <property type="entry name" value="RNA_pol_sigma_r2"/>
</dbReference>
<name>A0A2D2B1E3_9CAUL</name>
<organism evidence="7 8">
    <name type="scientific">Caulobacter mirabilis</name>
    <dbReference type="NCBI Taxonomy" id="69666"/>
    <lineage>
        <taxon>Bacteria</taxon>
        <taxon>Pseudomonadati</taxon>
        <taxon>Pseudomonadota</taxon>
        <taxon>Alphaproteobacteria</taxon>
        <taxon>Caulobacterales</taxon>
        <taxon>Caulobacteraceae</taxon>
        <taxon>Caulobacter</taxon>
    </lineage>
</organism>
<keyword evidence="8" id="KW-1185">Reference proteome</keyword>
<evidence type="ECO:0000256" key="1">
    <source>
        <dbReference type="ARBA" id="ARBA00010641"/>
    </source>
</evidence>
<keyword evidence="4" id="KW-0804">Transcription</keyword>
<dbReference type="InterPro" id="IPR013324">
    <property type="entry name" value="RNA_pol_sigma_r3/r4-like"/>
</dbReference>
<dbReference type="PANTHER" id="PTHR43133:SF63">
    <property type="entry name" value="RNA POLYMERASE SIGMA FACTOR FECI-RELATED"/>
    <property type="match status" value="1"/>
</dbReference>
<gene>
    <name evidence="7" type="ORF">CSW64_17535</name>
</gene>
<dbReference type="GO" id="GO:0016987">
    <property type="term" value="F:sigma factor activity"/>
    <property type="evidence" value="ECO:0007669"/>
    <property type="project" value="UniProtKB-KW"/>
</dbReference>
<dbReference type="Pfam" id="PF08281">
    <property type="entry name" value="Sigma70_r4_2"/>
    <property type="match status" value="1"/>
</dbReference>
<dbReference type="InterPro" id="IPR036388">
    <property type="entry name" value="WH-like_DNA-bd_sf"/>
</dbReference>
<dbReference type="Pfam" id="PF04542">
    <property type="entry name" value="Sigma70_r2"/>
    <property type="match status" value="1"/>
</dbReference>
<dbReference type="Proteomes" id="UP000228945">
    <property type="component" value="Chromosome"/>
</dbReference>
<dbReference type="OrthoDB" id="7188614at2"/>
<dbReference type="NCBIfam" id="TIGR02937">
    <property type="entry name" value="sigma70-ECF"/>
    <property type="match status" value="1"/>
</dbReference>
<dbReference type="KEGG" id="cmb:CSW64_17535"/>
<sequence length="171" mass="19548">MPIAAPQPDDLSGWVARYEPALRRYFQRKVGTSDADDLVQEVFMSLQVRSGSEAPIENIEGYIFRTAANVVARRHRRRTWDWSEHDPLDGVHDPGDEVSPERVLLDKEALARVLAAMQALPPRCSEAFMLHRFEEMTYAAIAVRMRISKKAVEHLIQRALRRISLSLDPDL</sequence>
<dbReference type="InterPro" id="IPR039425">
    <property type="entry name" value="RNA_pol_sigma-70-like"/>
</dbReference>
<dbReference type="Gene3D" id="1.10.1740.10">
    <property type="match status" value="1"/>
</dbReference>
<dbReference type="PANTHER" id="PTHR43133">
    <property type="entry name" value="RNA POLYMERASE ECF-TYPE SIGMA FACTO"/>
    <property type="match status" value="1"/>
</dbReference>